<dbReference type="Gene3D" id="1.10.3720.10">
    <property type="entry name" value="MetI-like"/>
    <property type="match status" value="1"/>
</dbReference>
<feature type="transmembrane region" description="Helical" evidence="7">
    <location>
        <begin position="165"/>
        <end position="185"/>
    </location>
</feature>
<dbReference type="CDD" id="cd06261">
    <property type="entry name" value="TM_PBP2"/>
    <property type="match status" value="1"/>
</dbReference>
<sequence length="298" mass="32594">MAATLSSPQTRTLISTATLSRRKGRITYRIVLTLVVVVFTLVFLGPLYWMVTGGFKSASEVVANPPTYIPKHPKPGNYHTAWTQLKLARLLFNTLYYAFGALAFQLVFDVAAAYAVSKLRPVFGNIILAGMLATLMIPSAVLIVPQYVTVLDLPLLHFNLIGTPWAIWLPTVANGFNIFLLKRFFDSIPNDLMHAAAIDGAGPLRTLWSIILPMSRPILGVVSIFAVVNVWKDFLWPMLVEPDPKNQPINLGINSLSQGVPENVIIAALAISAIPTLLIFLLFQRNIMSGLTAGGLKG</sequence>
<evidence type="ECO:0000313" key="9">
    <source>
        <dbReference type="EMBL" id="SEF57348.1"/>
    </source>
</evidence>
<feature type="transmembrane region" description="Helical" evidence="7">
    <location>
        <begin position="30"/>
        <end position="51"/>
    </location>
</feature>
<evidence type="ECO:0000256" key="2">
    <source>
        <dbReference type="ARBA" id="ARBA00022448"/>
    </source>
</evidence>
<protein>
    <submittedName>
        <fullName evidence="9">Carbohydrate ABC transporter membrane protein 2, CUT1 family</fullName>
    </submittedName>
</protein>
<accession>A0A1H5T5B3</accession>
<feature type="transmembrane region" description="Helical" evidence="7">
    <location>
        <begin position="123"/>
        <end position="145"/>
    </location>
</feature>
<dbReference type="PROSITE" id="PS50928">
    <property type="entry name" value="ABC_TM1"/>
    <property type="match status" value="1"/>
</dbReference>
<comment type="subcellular location">
    <subcellularLocation>
        <location evidence="1 7">Cell membrane</location>
        <topology evidence="1 7">Multi-pass membrane protein</topology>
    </subcellularLocation>
</comment>
<keyword evidence="6 7" id="KW-0472">Membrane</keyword>
<dbReference type="PANTHER" id="PTHR43744:SF12">
    <property type="entry name" value="ABC TRANSPORTER PERMEASE PROTEIN MG189-RELATED"/>
    <property type="match status" value="1"/>
</dbReference>
<gene>
    <name evidence="9" type="ORF">SAMN05216223_101377</name>
</gene>
<dbReference type="Proteomes" id="UP000236754">
    <property type="component" value="Unassembled WGS sequence"/>
</dbReference>
<evidence type="ECO:0000313" key="10">
    <source>
        <dbReference type="Proteomes" id="UP000236754"/>
    </source>
</evidence>
<dbReference type="GO" id="GO:0005886">
    <property type="term" value="C:plasma membrane"/>
    <property type="evidence" value="ECO:0007669"/>
    <property type="project" value="UniProtKB-SubCell"/>
</dbReference>
<feature type="domain" description="ABC transmembrane type-1" evidence="8">
    <location>
        <begin position="91"/>
        <end position="283"/>
    </location>
</feature>
<dbReference type="InterPro" id="IPR000515">
    <property type="entry name" value="MetI-like"/>
</dbReference>
<evidence type="ECO:0000256" key="6">
    <source>
        <dbReference type="ARBA" id="ARBA00023136"/>
    </source>
</evidence>
<dbReference type="Pfam" id="PF00528">
    <property type="entry name" value="BPD_transp_1"/>
    <property type="match status" value="1"/>
</dbReference>
<keyword evidence="4 7" id="KW-0812">Transmembrane</keyword>
<feature type="transmembrane region" description="Helical" evidence="7">
    <location>
        <begin position="95"/>
        <end position="116"/>
    </location>
</feature>
<evidence type="ECO:0000256" key="5">
    <source>
        <dbReference type="ARBA" id="ARBA00022989"/>
    </source>
</evidence>
<comment type="similarity">
    <text evidence="7">Belongs to the binding-protein-dependent transport system permease family.</text>
</comment>
<reference evidence="9 10" key="1">
    <citation type="submission" date="2016-10" db="EMBL/GenBank/DDBJ databases">
        <authorList>
            <person name="de Groot N.N."/>
        </authorList>
    </citation>
    <scope>NUCLEOTIDE SEQUENCE [LARGE SCALE GENOMIC DNA]</scope>
    <source>
        <strain evidence="9 10">CGMCC 4.2023</strain>
    </source>
</reference>
<dbReference type="RefSeq" id="WP_103883772.1">
    <property type="nucleotide sequence ID" value="NZ_FNVU01000001.1"/>
</dbReference>
<keyword evidence="10" id="KW-1185">Reference proteome</keyword>
<evidence type="ECO:0000256" key="3">
    <source>
        <dbReference type="ARBA" id="ARBA00022475"/>
    </source>
</evidence>
<evidence type="ECO:0000256" key="1">
    <source>
        <dbReference type="ARBA" id="ARBA00004651"/>
    </source>
</evidence>
<dbReference type="GO" id="GO:0055085">
    <property type="term" value="P:transmembrane transport"/>
    <property type="evidence" value="ECO:0007669"/>
    <property type="project" value="InterPro"/>
</dbReference>
<evidence type="ECO:0000256" key="7">
    <source>
        <dbReference type="RuleBase" id="RU363032"/>
    </source>
</evidence>
<name>A0A1H5T5B3_9ACTN</name>
<dbReference type="InterPro" id="IPR035906">
    <property type="entry name" value="MetI-like_sf"/>
</dbReference>
<keyword evidence="5 7" id="KW-1133">Transmembrane helix</keyword>
<dbReference type="OrthoDB" id="2063054at2"/>
<dbReference type="AlphaFoldDB" id="A0A1H5T5B3"/>
<evidence type="ECO:0000259" key="8">
    <source>
        <dbReference type="PROSITE" id="PS50928"/>
    </source>
</evidence>
<keyword evidence="3" id="KW-1003">Cell membrane</keyword>
<organism evidence="9 10">
    <name type="scientific">Actinacidiphila yanglinensis</name>
    <dbReference type="NCBI Taxonomy" id="310779"/>
    <lineage>
        <taxon>Bacteria</taxon>
        <taxon>Bacillati</taxon>
        <taxon>Actinomycetota</taxon>
        <taxon>Actinomycetes</taxon>
        <taxon>Kitasatosporales</taxon>
        <taxon>Streptomycetaceae</taxon>
        <taxon>Actinacidiphila</taxon>
    </lineage>
</organism>
<feature type="transmembrane region" description="Helical" evidence="7">
    <location>
        <begin position="206"/>
        <end position="231"/>
    </location>
</feature>
<feature type="transmembrane region" description="Helical" evidence="7">
    <location>
        <begin position="264"/>
        <end position="283"/>
    </location>
</feature>
<proteinExistence type="inferred from homology"/>
<dbReference type="SUPFAM" id="SSF161098">
    <property type="entry name" value="MetI-like"/>
    <property type="match status" value="1"/>
</dbReference>
<keyword evidence="2 7" id="KW-0813">Transport</keyword>
<evidence type="ECO:0000256" key="4">
    <source>
        <dbReference type="ARBA" id="ARBA00022692"/>
    </source>
</evidence>
<dbReference type="EMBL" id="FNVU01000001">
    <property type="protein sequence ID" value="SEF57348.1"/>
    <property type="molecule type" value="Genomic_DNA"/>
</dbReference>
<dbReference type="PANTHER" id="PTHR43744">
    <property type="entry name" value="ABC TRANSPORTER PERMEASE PROTEIN MG189-RELATED-RELATED"/>
    <property type="match status" value="1"/>
</dbReference>